<dbReference type="InterPro" id="IPR025406">
    <property type="entry name" value="DUF4132"/>
</dbReference>
<dbReference type="EMBL" id="CP012333">
    <property type="protein sequence ID" value="AKV04765.1"/>
    <property type="molecule type" value="Genomic_DNA"/>
</dbReference>
<organism evidence="3 4">
    <name type="scientific">Labilithrix luteola</name>
    <dbReference type="NCBI Taxonomy" id="1391654"/>
    <lineage>
        <taxon>Bacteria</taxon>
        <taxon>Pseudomonadati</taxon>
        <taxon>Myxococcota</taxon>
        <taxon>Polyangia</taxon>
        <taxon>Polyangiales</taxon>
        <taxon>Labilitrichaceae</taxon>
        <taxon>Labilithrix</taxon>
    </lineage>
</organism>
<dbReference type="Proteomes" id="UP000064967">
    <property type="component" value="Chromosome"/>
</dbReference>
<feature type="region of interest" description="Disordered" evidence="1">
    <location>
        <begin position="748"/>
        <end position="776"/>
    </location>
</feature>
<accession>A0A0K1QH60</accession>
<dbReference type="InterPro" id="IPR036278">
    <property type="entry name" value="Sialidase_sf"/>
</dbReference>
<gene>
    <name evidence="3" type="ORF">AKJ09_11428</name>
</gene>
<proteinExistence type="predicted"/>
<sequence length="1430" mass="154043">MGMSAFPVTVASESHANRGFVLGLAVHGDTVVAVGGQGSDLVLVSNDGVTWKQGRGKGKGLRGALVRDDGLWVVGERGYFARSEDLGKTWAPIKTKTGGCLFGVVEDAAGHLWIAGDDGYLAVSKDGKMPAKVEGVDESIGRISNSSLGVLVPADNPGHLYLANGTTVTKTGAKAGADLMSAVVTPSGTLITVGAKGVVLRSADKGESFAKIDVATTALLCAVECFEDGRVVIVGAGGMILVSTDDGLSFERVRHAATGGTLWCCRRYKDVLLAGGEDGVVVMLGEPRAVVAPAATSEAADAPAAPKKARPVREAPARPHWAAPAPSTAKQSWSAPAPLPVESKNGIWWTPQLRAMLHARRGGVAKIIRPLPTLDEAWATLRRVLWATDRAGMDKENRPSGIWYNVAFHGESTRRLGERILDPSPRVGSFEEDVALASLSFSRYGSFVSEFHEDLYESLADFLVVSVGLVEAVRRAMAGLEDELPYVGVGMFGRLRDLLAGAEDGAYVAARDVVVASIEQAIAKDPSRERHIADVRWAATFLFPLGPAAGDTERALHESALPNTVQFGDFGVHACGLAAGDLATLEHFLKKNGETRHEFFSPFDGRMYLASVLEIAGNEAGPVLARMKPSYPFEDDAHYNGLWSQLIAHIDHPAVLEALYKEHRTEGYVWGTAGLVTAARIDKERVLAFVRSKNDTELANLIEAEASRTVAPPKVLVPGTEIPAELTEPVPYEPPAARRAVPLTTRVDVPSEASWRDEEREKAESRNPDGDGVTWNDVSVAKLGPSDLETFVAHREKWSLPTSIQDLGLAPRSVHDRLMALGFSIAEYWTRWALPNVMVRNGLTHLPLLRAAMEDPTSTEAVLEAAQPFGDVALVPGIVKAFAGKKNKALARSWLLRHPRHGAAGALAIWSAGGEQAADATRVLRYLDGRGQRAMILELASAYDAAAVTNLLEADPLAAPKVKKPVLPAFASSSGLPGLVAVDGTKVDSKEVDELLVRLAFSNADEVHPGVIAAKARYTEPSRASFAWALFEAWLKEKADAKQGWCMQAVGFLGDDESARKLTALAKAWPGENASARAQAALDALLNIGTDAALININLLAEKSKFPAFKAAARERIDAIAYARGLTADELADRLVPTLGLEESGSRTLDLGSRSFEIVFGEDLLPCVKDADGMIHAELPKPNKTDDKALAKTAKDRFSALKKDARTSASLQIARMERAMRSARTISAEVFTGCFAKHPWMTHLAQRFVWGAFEGTTLKATFRVAEDGSLASVADETFELSPAMMVTLLHPLAFPEGELERWAQVFADYEILQPFPQLARPVFVIEESERAKNVLARFNDKTVRYAALRGLEARGWERWYDASVQMAQRLDARSFAVLDTEPGWHPSQTADDIEPQRIEGLRLSGGEGFGSLSPLLFSELVYDLETLTSS</sequence>
<evidence type="ECO:0000259" key="2">
    <source>
        <dbReference type="Pfam" id="PF13569"/>
    </source>
</evidence>
<evidence type="ECO:0000256" key="1">
    <source>
        <dbReference type="SAM" id="MobiDB-lite"/>
    </source>
</evidence>
<evidence type="ECO:0000313" key="4">
    <source>
        <dbReference type="Proteomes" id="UP000064967"/>
    </source>
</evidence>
<dbReference type="Pfam" id="PF13569">
    <property type="entry name" value="DUF4132"/>
    <property type="match status" value="1"/>
</dbReference>
<feature type="region of interest" description="Disordered" evidence="1">
    <location>
        <begin position="296"/>
        <end position="336"/>
    </location>
</feature>
<evidence type="ECO:0000313" key="3">
    <source>
        <dbReference type="EMBL" id="AKV04765.1"/>
    </source>
</evidence>
<name>A0A0K1QH60_9BACT</name>
<feature type="compositionally biased region" description="Low complexity" evidence="1">
    <location>
        <begin position="296"/>
        <end position="306"/>
    </location>
</feature>
<feature type="compositionally biased region" description="Basic and acidic residues" evidence="1">
    <location>
        <begin position="754"/>
        <end position="769"/>
    </location>
</feature>
<dbReference type="STRING" id="1391654.AKJ09_11428"/>
<protein>
    <submittedName>
        <fullName evidence="3">Molybdate metabolism regulator</fullName>
    </submittedName>
</protein>
<dbReference type="InterPro" id="IPR015943">
    <property type="entry name" value="WD40/YVTN_repeat-like_dom_sf"/>
</dbReference>
<keyword evidence="4" id="KW-1185">Reference proteome</keyword>
<dbReference type="PATRIC" id="fig|1391654.3.peg.11597"/>
<feature type="domain" description="DUF4132" evidence="2">
    <location>
        <begin position="1176"/>
        <end position="1356"/>
    </location>
</feature>
<reference evidence="3 4" key="1">
    <citation type="submission" date="2015-08" db="EMBL/GenBank/DDBJ databases">
        <authorList>
            <person name="Babu N.S."/>
            <person name="Beckwith C.J."/>
            <person name="Beseler K.G."/>
            <person name="Brison A."/>
            <person name="Carone J.V."/>
            <person name="Caskin T.P."/>
            <person name="Diamond M."/>
            <person name="Durham M.E."/>
            <person name="Foxe J.M."/>
            <person name="Go M."/>
            <person name="Henderson B.A."/>
            <person name="Jones I.B."/>
            <person name="McGettigan J.A."/>
            <person name="Micheletti S.J."/>
            <person name="Nasrallah M.E."/>
            <person name="Ortiz D."/>
            <person name="Piller C.R."/>
            <person name="Privatt S.R."/>
            <person name="Schneider S.L."/>
            <person name="Sharp S."/>
            <person name="Smith T.C."/>
            <person name="Stanton J.D."/>
            <person name="Ullery H.E."/>
            <person name="Wilson R.J."/>
            <person name="Serrano M.G."/>
            <person name="Buck G."/>
            <person name="Lee V."/>
            <person name="Wang Y."/>
            <person name="Carvalho R."/>
            <person name="Voegtly L."/>
            <person name="Shi R."/>
            <person name="Duckworth R."/>
            <person name="Johnson A."/>
            <person name="Loviza R."/>
            <person name="Walstead R."/>
            <person name="Shah Z."/>
            <person name="Kiflezghi M."/>
            <person name="Wade K."/>
            <person name="Ball S.L."/>
            <person name="Bradley K.W."/>
            <person name="Asai D.J."/>
            <person name="Bowman C.A."/>
            <person name="Russell D.A."/>
            <person name="Pope W.H."/>
            <person name="Jacobs-Sera D."/>
            <person name="Hendrix R.W."/>
            <person name="Hatfull G.F."/>
        </authorList>
    </citation>
    <scope>NUCLEOTIDE SEQUENCE [LARGE SCALE GENOMIC DNA]</scope>
    <source>
        <strain evidence="3 4">DSM 27648</strain>
    </source>
</reference>
<dbReference type="Gene3D" id="2.130.10.10">
    <property type="entry name" value="YVTN repeat-like/Quinoprotein amine dehydrogenase"/>
    <property type="match status" value="1"/>
</dbReference>
<dbReference type="SUPFAM" id="SSF50939">
    <property type="entry name" value="Sialidases"/>
    <property type="match status" value="1"/>
</dbReference>
<dbReference type="KEGG" id="llu:AKJ09_11428"/>